<dbReference type="EMBL" id="BOML01000106">
    <property type="protein sequence ID" value="GIE08129.1"/>
    <property type="molecule type" value="Genomic_DNA"/>
</dbReference>
<proteinExistence type="predicted"/>
<keyword evidence="3" id="KW-1185">Reference proteome</keyword>
<comment type="caution">
    <text evidence="2">The sequence shown here is derived from an EMBL/GenBank/DDBJ whole genome shotgun (WGS) entry which is preliminary data.</text>
</comment>
<dbReference type="Proteomes" id="UP000637628">
    <property type="component" value="Unassembled WGS sequence"/>
</dbReference>
<gene>
    <name evidence="2" type="ORF">Adu01nite_94790</name>
</gene>
<name>A0ABQ3ZF16_9ACTN</name>
<evidence type="ECO:0000313" key="2">
    <source>
        <dbReference type="EMBL" id="GIE08129.1"/>
    </source>
</evidence>
<keyword evidence="1" id="KW-1133">Transmembrane helix</keyword>
<reference evidence="2 3" key="1">
    <citation type="submission" date="2021-01" db="EMBL/GenBank/DDBJ databases">
        <title>Whole genome shotgun sequence of Actinoplanes durhamensis NBRC 14914.</title>
        <authorList>
            <person name="Komaki H."/>
            <person name="Tamura T."/>
        </authorList>
    </citation>
    <scope>NUCLEOTIDE SEQUENCE [LARGE SCALE GENOMIC DNA]</scope>
    <source>
        <strain evidence="2 3">NBRC 14914</strain>
    </source>
</reference>
<evidence type="ECO:0000313" key="3">
    <source>
        <dbReference type="Proteomes" id="UP000637628"/>
    </source>
</evidence>
<protein>
    <submittedName>
        <fullName evidence="2">Uncharacterized protein</fullName>
    </submittedName>
</protein>
<organism evidence="2 3">
    <name type="scientific">Paractinoplanes durhamensis</name>
    <dbReference type="NCBI Taxonomy" id="113563"/>
    <lineage>
        <taxon>Bacteria</taxon>
        <taxon>Bacillati</taxon>
        <taxon>Actinomycetota</taxon>
        <taxon>Actinomycetes</taxon>
        <taxon>Micromonosporales</taxon>
        <taxon>Micromonosporaceae</taxon>
        <taxon>Paractinoplanes</taxon>
    </lineage>
</organism>
<accession>A0ABQ3ZF16</accession>
<keyword evidence="1" id="KW-0472">Membrane</keyword>
<sequence length="283" mass="29495">MTQQLFEDLTADAPPSTIDVADLVRREKRRRTLVRVGMPVAAVAVVATALAVISPTAPAPPVVAGPTASPATAPSTTPASGFRLVANSREAKAATAAALRKALDGAVREAAPGAQWLAQGDPAYSTPDGRPPLITGDGVQRTQDQMFFGGTGVGLDGRRGTLRLSIIAPNPCNGGTMSKCGTDPKIIDPDTYFKCYPSPEPCTESKGTDGRRQRVRTTTSLAGFVGHEATVELPDKRTLMIFVDNEFVVPGTDPENSVAQPATPLSPAQVKAIATTIGDQILP</sequence>
<keyword evidence="1" id="KW-0812">Transmembrane</keyword>
<evidence type="ECO:0000256" key="1">
    <source>
        <dbReference type="SAM" id="Phobius"/>
    </source>
</evidence>
<dbReference type="RefSeq" id="WP_203735963.1">
    <property type="nucleotide sequence ID" value="NZ_BAAATX010000017.1"/>
</dbReference>
<feature type="transmembrane region" description="Helical" evidence="1">
    <location>
        <begin position="33"/>
        <end position="53"/>
    </location>
</feature>